<dbReference type="InterPro" id="IPR038636">
    <property type="entry name" value="Wzi_sf"/>
</dbReference>
<gene>
    <name evidence="1" type="ORF">GCM10023189_27870</name>
</gene>
<comment type="caution">
    <text evidence="1">The sequence shown here is derived from an EMBL/GenBank/DDBJ whole genome shotgun (WGS) entry which is preliminary data.</text>
</comment>
<evidence type="ECO:0000313" key="2">
    <source>
        <dbReference type="Proteomes" id="UP001501175"/>
    </source>
</evidence>
<dbReference type="EMBL" id="BAABHD010000029">
    <property type="protein sequence ID" value="GAA4457344.1"/>
    <property type="molecule type" value="Genomic_DNA"/>
</dbReference>
<name>A0ABP8MWK4_9BACT</name>
<proteinExistence type="predicted"/>
<sequence>MKFLPLGFLGLFITVQQTLAQSAPNYTYVEAGGAAASTDRTPFWLHANQFGIVPKEGPFGTARAGIYRDYRLPSDSAGRLYPKRLRLDWGYGLSVVSNIASKSSLLLPDVYAKARVGIFEARAGRWRQVIGLADSTLGVGPYSWSGNALPIPRIEVSIPTFTPIGFTRGLLAVQGAYAHGWFDNQGGIKNFYLHQKALYLRLGKESWPVRFYGGLNHQAQWGGRSDINNPLFVKSGRLPSTFRDYIDVVLGTSLPARATVDTTRLPTIDSNNRIGNHLGSADVGVEIQNAGFSVMLYRQFLFDDGSLFYGNNITDGLTGVRFRNRKPVNQGFQLRQLVLEVLDTRSQGGPEFTFVDKTRGQDEYFNNYQYIDGWAYLGRTLGTPFITPQTDSRAGLPRMVAGPNDLRRFTNNNRVLVFHAGLAGTVLRDYTFQLKCSVSDNRGRYIAPFPYHTWQVSSYARFGIPLNASQGLWAHLTVASDNGLLYRNSTGFYFSIRKEWLNGDNTRLIERQRNW</sequence>
<reference evidence="2" key="1">
    <citation type="journal article" date="2019" name="Int. J. Syst. Evol. Microbiol.">
        <title>The Global Catalogue of Microorganisms (GCM) 10K type strain sequencing project: providing services to taxonomists for standard genome sequencing and annotation.</title>
        <authorList>
            <consortium name="The Broad Institute Genomics Platform"/>
            <consortium name="The Broad Institute Genome Sequencing Center for Infectious Disease"/>
            <person name="Wu L."/>
            <person name="Ma J."/>
        </authorList>
    </citation>
    <scope>NUCLEOTIDE SEQUENCE [LARGE SCALE GENOMIC DNA]</scope>
    <source>
        <strain evidence="2">JCM 17927</strain>
    </source>
</reference>
<dbReference type="RefSeq" id="WP_345244438.1">
    <property type="nucleotide sequence ID" value="NZ_BAABHD010000029.1"/>
</dbReference>
<dbReference type="Proteomes" id="UP001501175">
    <property type="component" value="Unassembled WGS sequence"/>
</dbReference>
<protein>
    <submittedName>
        <fullName evidence="1">Capsule assembly Wzi family protein</fullName>
    </submittedName>
</protein>
<keyword evidence="2" id="KW-1185">Reference proteome</keyword>
<evidence type="ECO:0000313" key="1">
    <source>
        <dbReference type="EMBL" id="GAA4457344.1"/>
    </source>
</evidence>
<dbReference type="Gene3D" id="2.40.160.130">
    <property type="entry name" value="Capsule assembly protein Wzi"/>
    <property type="match status" value="1"/>
</dbReference>
<organism evidence="1 2">
    <name type="scientific">Nibrella saemangeumensis</name>
    <dbReference type="NCBI Taxonomy" id="1084526"/>
    <lineage>
        <taxon>Bacteria</taxon>
        <taxon>Pseudomonadati</taxon>
        <taxon>Bacteroidota</taxon>
        <taxon>Cytophagia</taxon>
        <taxon>Cytophagales</taxon>
        <taxon>Spirosomataceae</taxon>
        <taxon>Nibrella</taxon>
    </lineage>
</organism>
<accession>A0ABP8MWK4</accession>